<protein>
    <submittedName>
        <fullName evidence="1">Uncharacterized protein</fullName>
    </submittedName>
</protein>
<dbReference type="EMBL" id="CP027843">
    <property type="protein sequence ID" value="AVQ12602.1"/>
    <property type="molecule type" value="Genomic_DNA"/>
</dbReference>
<dbReference type="Proteomes" id="UP000033961">
    <property type="component" value="Chromosome I"/>
</dbReference>
<gene>
    <name evidence="1" type="ORF">XB16_2276</name>
</gene>
<proteinExistence type="predicted"/>
<reference evidence="1 2" key="1">
    <citation type="journal article" date="2015" name="Genome Announc.">
        <title>Draft Genome Sequences of Leptospira santarosai Strains U160, U164, and U233, Isolated from Asymptomatic Cattle.</title>
        <authorList>
            <person name="Kremer F.S."/>
            <person name="Eslabao M.R."/>
            <person name="Provisor M."/>
            <person name="Woloski R.D."/>
            <person name="Ramires O.V."/>
            <person name="Moreno L.Z."/>
            <person name="Moreno A.M."/>
            <person name="Hamond C."/>
            <person name="Lilenbaum W."/>
            <person name="Dellagostin O.A."/>
        </authorList>
    </citation>
    <scope>NUCLEOTIDE SEQUENCE [LARGE SCALE GENOMIC DNA]</scope>
    <source>
        <strain evidence="1 2">U160</strain>
    </source>
</reference>
<accession>A0A2P1QUL8</accession>
<evidence type="ECO:0000313" key="2">
    <source>
        <dbReference type="Proteomes" id="UP000033961"/>
    </source>
</evidence>
<dbReference type="AlphaFoldDB" id="A0A2P1QUL8"/>
<sequence length="70" mass="7786">MQKFDFKIAAFGFYRDSQNVICGNSHILFLRKNDVLKKFLTPNSHQAGTACLEALSNLIKLALAIATLSK</sequence>
<organism evidence="1 2">
    <name type="scientific">Leptospira santarosai</name>
    <dbReference type="NCBI Taxonomy" id="28183"/>
    <lineage>
        <taxon>Bacteria</taxon>
        <taxon>Pseudomonadati</taxon>
        <taxon>Spirochaetota</taxon>
        <taxon>Spirochaetia</taxon>
        <taxon>Leptospirales</taxon>
        <taxon>Leptospiraceae</taxon>
        <taxon>Leptospira</taxon>
    </lineage>
</organism>
<evidence type="ECO:0000313" key="1">
    <source>
        <dbReference type="EMBL" id="AVQ12602.1"/>
    </source>
</evidence>
<name>A0A2P1QUL8_9LEPT</name>